<dbReference type="PANTHER" id="PTHR43798:SF33">
    <property type="entry name" value="HYDROLASE, PUTATIVE (AFU_ORTHOLOGUE AFUA_2G14860)-RELATED"/>
    <property type="match status" value="1"/>
</dbReference>
<organism evidence="2 3">
    <name type="scientific">Candidatus Gottesmanbacteria bacterium GW2011_GWA1_43_11</name>
    <dbReference type="NCBI Taxonomy" id="1618436"/>
    <lineage>
        <taxon>Bacteria</taxon>
        <taxon>Candidatus Gottesmaniibacteriota</taxon>
    </lineage>
</organism>
<sequence length="274" mass="30705">MKTSLIAKTLQTDRQLSIFYTTLYVSHPKRVFVFLHGLGGEQGAWDTIRTQLAQDGYSSVAIDLRGCGKSDRPHRLTDYALEQSARDINQILKKEKLKKIILVGHCYGGVVAQYCALQGDNLAGMVLINTTFKNPALIEFLKPFLLAALKIIVTISSFKHCDGIINYARFEGSSNLSVKRIASDICHTSSKSYFSLLYNGLMISLTSRLSSIRCPTLVISGTRDIFFPPHVTRQLSAQIPRSKLLVVSGANHPYLFHKKNRQILIEQLRNFNIT</sequence>
<gene>
    <name evidence="2" type="ORF">UV59_C0012G0041</name>
</gene>
<dbReference type="SUPFAM" id="SSF53474">
    <property type="entry name" value="alpha/beta-Hydrolases"/>
    <property type="match status" value="1"/>
</dbReference>
<dbReference type="InterPro" id="IPR022742">
    <property type="entry name" value="Hydrolase_4"/>
</dbReference>
<dbReference type="AlphaFoldDB" id="A0A0G1FDL5"/>
<protein>
    <submittedName>
        <fullName evidence="2">Alpha/beta hydrolase fold protein</fullName>
    </submittedName>
</protein>
<dbReference type="Proteomes" id="UP000034543">
    <property type="component" value="Unassembled WGS sequence"/>
</dbReference>
<evidence type="ECO:0000313" key="2">
    <source>
        <dbReference type="EMBL" id="KKS84948.1"/>
    </source>
</evidence>
<reference evidence="2 3" key="1">
    <citation type="journal article" date="2015" name="Nature">
        <title>rRNA introns, odd ribosomes, and small enigmatic genomes across a large radiation of phyla.</title>
        <authorList>
            <person name="Brown C.T."/>
            <person name="Hug L.A."/>
            <person name="Thomas B.C."/>
            <person name="Sharon I."/>
            <person name="Castelle C.J."/>
            <person name="Singh A."/>
            <person name="Wilkins M.J."/>
            <person name="Williams K.H."/>
            <person name="Banfield J.F."/>
        </authorList>
    </citation>
    <scope>NUCLEOTIDE SEQUENCE [LARGE SCALE GENOMIC DNA]</scope>
</reference>
<dbReference type="PANTHER" id="PTHR43798">
    <property type="entry name" value="MONOACYLGLYCEROL LIPASE"/>
    <property type="match status" value="1"/>
</dbReference>
<dbReference type="InterPro" id="IPR000073">
    <property type="entry name" value="AB_hydrolase_1"/>
</dbReference>
<dbReference type="GO" id="GO:0016787">
    <property type="term" value="F:hydrolase activity"/>
    <property type="evidence" value="ECO:0007669"/>
    <property type="project" value="UniProtKB-KW"/>
</dbReference>
<dbReference type="GO" id="GO:0016020">
    <property type="term" value="C:membrane"/>
    <property type="evidence" value="ECO:0007669"/>
    <property type="project" value="TreeGrafter"/>
</dbReference>
<dbReference type="InterPro" id="IPR029058">
    <property type="entry name" value="AB_hydrolase_fold"/>
</dbReference>
<comment type="caution">
    <text evidence="2">The sequence shown here is derived from an EMBL/GenBank/DDBJ whole genome shotgun (WGS) entry which is preliminary data.</text>
</comment>
<dbReference type="STRING" id="1618436.UV59_C0012G0041"/>
<evidence type="ECO:0000259" key="1">
    <source>
        <dbReference type="Pfam" id="PF12146"/>
    </source>
</evidence>
<proteinExistence type="predicted"/>
<dbReference type="Gene3D" id="3.40.50.1820">
    <property type="entry name" value="alpha/beta hydrolase"/>
    <property type="match status" value="1"/>
</dbReference>
<name>A0A0G1FDL5_9BACT</name>
<dbReference type="PRINTS" id="PR00111">
    <property type="entry name" value="ABHYDROLASE"/>
</dbReference>
<evidence type="ECO:0000313" key="3">
    <source>
        <dbReference type="Proteomes" id="UP000034543"/>
    </source>
</evidence>
<dbReference type="EMBL" id="LCFB01000012">
    <property type="protein sequence ID" value="KKS84948.1"/>
    <property type="molecule type" value="Genomic_DNA"/>
</dbReference>
<feature type="domain" description="Serine aminopeptidase S33" evidence="1">
    <location>
        <begin position="27"/>
        <end position="255"/>
    </location>
</feature>
<dbReference type="InterPro" id="IPR050266">
    <property type="entry name" value="AB_hydrolase_sf"/>
</dbReference>
<dbReference type="Pfam" id="PF12146">
    <property type="entry name" value="Hydrolase_4"/>
    <property type="match status" value="1"/>
</dbReference>
<keyword evidence="2" id="KW-0378">Hydrolase</keyword>
<accession>A0A0G1FDL5</accession>